<dbReference type="Proteomes" id="UP001219355">
    <property type="component" value="Chromosome 1"/>
</dbReference>
<keyword evidence="4" id="KW-0509">mRNA transport</keyword>
<dbReference type="GO" id="GO:0000972">
    <property type="term" value="P:transcription-dependent tethering of RNA polymerase II gene DNA at nuclear periphery"/>
    <property type="evidence" value="ECO:0007669"/>
    <property type="project" value="TreeGrafter"/>
</dbReference>
<dbReference type="InterPro" id="IPR015943">
    <property type="entry name" value="WD40/YVTN_repeat-like_dom_sf"/>
</dbReference>
<dbReference type="Gene3D" id="2.130.10.10">
    <property type="entry name" value="YVTN repeat-like/Quinoprotein amine dehydrogenase"/>
    <property type="match status" value="1"/>
</dbReference>
<name>A0AAF0DBV2_9EURO</name>
<evidence type="ECO:0000256" key="6">
    <source>
        <dbReference type="ARBA" id="ARBA00023010"/>
    </source>
</evidence>
<dbReference type="InterPro" id="IPR014908">
    <property type="entry name" value="Nucleoporin_Nup133/Nup155_N"/>
</dbReference>
<gene>
    <name evidence="11" type="ORF">PRK78_001052</name>
</gene>
<dbReference type="GO" id="GO:0006606">
    <property type="term" value="P:protein import into nucleus"/>
    <property type="evidence" value="ECO:0007669"/>
    <property type="project" value="TreeGrafter"/>
</dbReference>
<dbReference type="InterPro" id="IPR007187">
    <property type="entry name" value="Nucleoporin_Nup133/Nup155_C"/>
</dbReference>
<evidence type="ECO:0000259" key="9">
    <source>
        <dbReference type="Pfam" id="PF03177"/>
    </source>
</evidence>
<dbReference type="GO" id="GO:0031080">
    <property type="term" value="C:nuclear pore outer ring"/>
    <property type="evidence" value="ECO:0007669"/>
    <property type="project" value="TreeGrafter"/>
</dbReference>
<comment type="similarity">
    <text evidence="2">Belongs to the nucleoporin Nup133 family.</text>
</comment>
<comment type="subcellular location">
    <subcellularLocation>
        <location evidence="1">Nucleus envelope</location>
    </subcellularLocation>
</comment>
<proteinExistence type="inferred from homology"/>
<keyword evidence="6" id="KW-0811">Translocation</keyword>
<dbReference type="Gene3D" id="1.20.58.1380">
    <property type="match status" value="1"/>
</dbReference>
<dbReference type="Pfam" id="PF03177">
    <property type="entry name" value="Nucleoporin_C"/>
    <property type="match status" value="1"/>
</dbReference>
<dbReference type="GO" id="GO:0016973">
    <property type="term" value="P:poly(A)+ mRNA export from nucleus"/>
    <property type="evidence" value="ECO:0007669"/>
    <property type="project" value="TreeGrafter"/>
</dbReference>
<dbReference type="Pfam" id="PF08801">
    <property type="entry name" value="Nucleoporin_N"/>
    <property type="match status" value="1"/>
</dbReference>
<evidence type="ECO:0000256" key="7">
    <source>
        <dbReference type="ARBA" id="ARBA00023242"/>
    </source>
</evidence>
<dbReference type="EMBL" id="CP120627">
    <property type="protein sequence ID" value="WEW55621.1"/>
    <property type="molecule type" value="Genomic_DNA"/>
</dbReference>
<reference evidence="11" key="1">
    <citation type="submission" date="2023-03" db="EMBL/GenBank/DDBJ databases">
        <title>Emydomyces testavorans Genome Sequence.</title>
        <authorList>
            <person name="Hoyer L."/>
        </authorList>
    </citation>
    <scope>NUCLEOTIDE SEQUENCE</scope>
    <source>
        <strain evidence="11">16-2883</strain>
    </source>
</reference>
<evidence type="ECO:0000256" key="5">
    <source>
        <dbReference type="ARBA" id="ARBA00022927"/>
    </source>
</evidence>
<evidence type="ECO:0000313" key="12">
    <source>
        <dbReference type="Proteomes" id="UP001219355"/>
    </source>
</evidence>
<evidence type="ECO:0008006" key="13">
    <source>
        <dbReference type="Google" id="ProtNLM"/>
    </source>
</evidence>
<dbReference type="PANTHER" id="PTHR13405">
    <property type="entry name" value="NUCLEAR PORE COMPLEX PROTEIN NUP133"/>
    <property type="match status" value="1"/>
</dbReference>
<dbReference type="SUPFAM" id="SSF117289">
    <property type="entry name" value="Nucleoporin domain"/>
    <property type="match status" value="1"/>
</dbReference>
<keyword evidence="12" id="KW-1185">Reference proteome</keyword>
<evidence type="ECO:0000256" key="4">
    <source>
        <dbReference type="ARBA" id="ARBA00022816"/>
    </source>
</evidence>
<dbReference type="PANTHER" id="PTHR13405:SF11">
    <property type="entry name" value="NUCLEAR PORE COMPLEX PROTEIN NUP133"/>
    <property type="match status" value="1"/>
</dbReference>
<organism evidence="11 12">
    <name type="scientific">Emydomyces testavorans</name>
    <dbReference type="NCBI Taxonomy" id="2070801"/>
    <lineage>
        <taxon>Eukaryota</taxon>
        <taxon>Fungi</taxon>
        <taxon>Dikarya</taxon>
        <taxon>Ascomycota</taxon>
        <taxon>Pezizomycotina</taxon>
        <taxon>Eurotiomycetes</taxon>
        <taxon>Eurotiomycetidae</taxon>
        <taxon>Onygenales</taxon>
        <taxon>Nannizziopsiaceae</taxon>
        <taxon>Emydomyces</taxon>
    </lineage>
</organism>
<keyword evidence="5" id="KW-0653">Protein transport</keyword>
<feature type="compositionally biased region" description="Polar residues" evidence="8">
    <location>
        <begin position="72"/>
        <end position="83"/>
    </location>
</feature>
<evidence type="ECO:0000256" key="8">
    <source>
        <dbReference type="SAM" id="MobiDB-lite"/>
    </source>
</evidence>
<keyword evidence="7" id="KW-0539">Nucleus</keyword>
<feature type="region of interest" description="Disordered" evidence="8">
    <location>
        <begin position="1"/>
        <end position="93"/>
    </location>
</feature>
<evidence type="ECO:0000256" key="1">
    <source>
        <dbReference type="ARBA" id="ARBA00004259"/>
    </source>
</evidence>
<dbReference type="InterPro" id="IPR037624">
    <property type="entry name" value="Nup133-like"/>
</dbReference>
<sequence length="1315" mass="147766">MFSTAVPIPSTSYRNPRRRQRPLDDTANHPRAKRQRSLLRDDEFQHHVVEEQSDVHSDIDEAEDENGMIPSEPTSPAIRSSNGIPLRGPKKIDNGGRIHAPGVLVNNDYYSIAHLPSLPDKVKETLRVPFRCVISPDTRYCLALTRENAIVWLLPSASAPSTPDDVSVLSFPNSSAHSSDLLPLGTLISVASHSQPGLLVVVPSTGEIIFWETVSNPTILGLIRQKQSAFRDVIPGLLSGEYAIEIVNVEPAGVILILSTGRLGHVSTRDSQGKPGISFQFLNGTSRSTGGGLLAGIKNVLSSASWRRNVVAAKAGKSYRRGQRALVVATTSGLIELWDIHWSNGGFLKTHADVIKAISKAFETNDSLGNYPNHAYQLVDLTFREDTENYATEPEGGENQYALWILVSVTLQQDATSYFLVGVDFHGLQVSVDRIYQLPRECSLSECTSLWTPRIYVPKPGNTGFVVFKTGFVLLSLAPFQESPSSQLLLGGESIPAPFQDYIRFRNGNCYAVIGCGLEFTQLDQQNPSCLVMVQNFGLIRISAHPRSISLSGVDEGRIPTKSRLEQVIFYDAESSPIDLTCYAGLHESPSVLEDAALQISNEVLRSSSKFVPTTIPSLDEQMKLRSAALHALATYVKEQHLQLSYATRWTLLSHAEKMAAHRAIWKAQENISKNSTTRGSRLEYILGQMGERFTTKPDPDAGEDDVIRYWFLHDTWRMEYIIPWILHGIQDTSNDGMRVDEQFVCQIWQASELSLAALETVFRYRAENESLYGLEGHRPDMNGAPVPNDTRLPAIWTAEKINYSETERLLDAELNTCLQLMRQTGPRTENSDQHALAIMERIKQNSPKTLKVLWQLYMERVHRCISQSSANEQDSGRELQKSYMAHRKTHLYKMAAMGLLEESVALAEDFHDMDALVELVVEMENRIGERHPAGAGDPRYDTEMASFQLRIDKYFHRFGASWATPFYTRQILAGHPETLLLMTPYQEHITRFLRDRPSYAKLGWMNEVLGERDYDRASKSLIEYATNYESSLWNKQVELAIGKLSRLATLEDSETQDLPSLQTDIKRFDDLSELARIQEMLYEHIAPVVHGAIDQSAELQLANEQLGKIVVHSKPALGEALRRGLAKLVAKCPAEPDELVDILTLIDPICVTESEDGEIVGHEFSLALRVLNLSDLSRQDPEYCRVLEKIIWRRCMIRDDWDSINSTKQKGDREVKSAIQSTALFKTLEDIKGFENEPDISSRLYAPSDVTDTDIFPHRLASRLLPENRARLSEDLGKEATLLCSYIEKDRLDDWYSWIVSVIWGKSSQSALWE</sequence>
<accession>A0AAF0DBV2</accession>
<protein>
    <recommendedName>
        <fullName evidence="13">Nuclear pore complex protein Nup133</fullName>
    </recommendedName>
</protein>
<evidence type="ECO:0000256" key="3">
    <source>
        <dbReference type="ARBA" id="ARBA00022448"/>
    </source>
</evidence>
<dbReference type="GO" id="GO:0017056">
    <property type="term" value="F:structural constituent of nuclear pore"/>
    <property type="evidence" value="ECO:0007669"/>
    <property type="project" value="InterPro"/>
</dbReference>
<evidence type="ECO:0000313" key="11">
    <source>
        <dbReference type="EMBL" id="WEW55621.1"/>
    </source>
</evidence>
<feature type="compositionally biased region" description="Polar residues" evidence="8">
    <location>
        <begin position="1"/>
        <end position="14"/>
    </location>
</feature>
<evidence type="ECO:0000259" key="10">
    <source>
        <dbReference type="Pfam" id="PF08801"/>
    </source>
</evidence>
<evidence type="ECO:0000256" key="2">
    <source>
        <dbReference type="ARBA" id="ARBA00005569"/>
    </source>
</evidence>
<feature type="domain" description="Nucleoporin Nup133/Nup155-like C-terminal" evidence="9">
    <location>
        <begin position="652"/>
        <end position="1298"/>
    </location>
</feature>
<feature type="compositionally biased region" description="Basic and acidic residues" evidence="8">
    <location>
        <begin position="38"/>
        <end position="59"/>
    </location>
</feature>
<keyword evidence="3" id="KW-0813">Transport</keyword>
<feature type="domain" description="Nucleoporin Nup133/Nup155-like N-terminal" evidence="10">
    <location>
        <begin position="106"/>
        <end position="541"/>
    </location>
</feature>